<protein>
    <submittedName>
        <fullName evidence="2">DUF4422 domain-containing protein</fullName>
    </submittedName>
</protein>
<gene>
    <name evidence="2" type="ORF">IAC76_05260</name>
</gene>
<reference evidence="2" key="2">
    <citation type="journal article" date="2021" name="PeerJ">
        <title>Extensive microbial diversity within the chicken gut microbiome revealed by metagenomics and culture.</title>
        <authorList>
            <person name="Gilroy R."/>
            <person name="Ravi A."/>
            <person name="Getino M."/>
            <person name="Pursley I."/>
            <person name="Horton D.L."/>
            <person name="Alikhan N.F."/>
            <person name="Baker D."/>
            <person name="Gharbi K."/>
            <person name="Hall N."/>
            <person name="Watson M."/>
            <person name="Adriaenssens E.M."/>
            <person name="Foster-Nyarko E."/>
            <person name="Jarju S."/>
            <person name="Secka A."/>
            <person name="Antonio M."/>
            <person name="Oren A."/>
            <person name="Chaudhuri R.R."/>
            <person name="La Ragione R."/>
            <person name="Hildebrand F."/>
            <person name="Pallen M.J."/>
        </authorList>
    </citation>
    <scope>NUCLEOTIDE SEQUENCE</scope>
    <source>
        <strain evidence="2">10192</strain>
    </source>
</reference>
<dbReference type="InterPro" id="IPR025536">
    <property type="entry name" value="DUF4422"/>
</dbReference>
<proteinExistence type="predicted"/>
<evidence type="ECO:0000313" key="2">
    <source>
        <dbReference type="EMBL" id="MBO8430777.1"/>
    </source>
</evidence>
<evidence type="ECO:0000259" key="1">
    <source>
        <dbReference type="Pfam" id="PF14393"/>
    </source>
</evidence>
<sequence>MNNLSGKSSDKVKILVAYHKKDTLYKNEILVPIHCGRTVAYAKSKDGVISEEDYNWLVENLIGDDSGDNISSYNRALNEMTAIYWGWKNYDKLENPEYIGFSHYRRLINLTGGKINPSYVLASLGYDNQDNITNIFKDYDIIAQYLDFTTVNSTFETIEDYVNAVDLKNKHAGMYNAFLRFREKKGYYSNNIFIMKKEDFFEYCNIMFNLLLSAYDEFLKNDDERINTRFLACCSEFLTGFYIDYLVHDKGYKVKNLKLYDMISFNDRKKKFLRNFINNIFSVRNPIINNEKSKMLTIMGIKFFLPFQKVKK</sequence>
<dbReference type="AlphaFoldDB" id="A0A9D9H085"/>
<reference evidence="2" key="1">
    <citation type="submission" date="2020-10" db="EMBL/GenBank/DDBJ databases">
        <authorList>
            <person name="Gilroy R."/>
        </authorList>
    </citation>
    <scope>NUCLEOTIDE SEQUENCE</scope>
    <source>
        <strain evidence="2">10192</strain>
    </source>
</reference>
<comment type="caution">
    <text evidence="2">The sequence shown here is derived from an EMBL/GenBank/DDBJ whole genome shotgun (WGS) entry which is preliminary data.</text>
</comment>
<dbReference type="Pfam" id="PF14393">
    <property type="entry name" value="DUF4422"/>
    <property type="match status" value="1"/>
</dbReference>
<name>A0A9D9H085_9BACT</name>
<feature type="domain" description="DUF4422" evidence="1">
    <location>
        <begin position="13"/>
        <end position="244"/>
    </location>
</feature>
<evidence type="ECO:0000313" key="3">
    <source>
        <dbReference type="Proteomes" id="UP000823632"/>
    </source>
</evidence>
<dbReference type="Proteomes" id="UP000823632">
    <property type="component" value="Unassembled WGS sequence"/>
</dbReference>
<accession>A0A9D9H085</accession>
<organism evidence="2 3">
    <name type="scientific">Candidatus Scatousia excrementipullorum</name>
    <dbReference type="NCBI Taxonomy" id="2840936"/>
    <lineage>
        <taxon>Bacteria</taxon>
        <taxon>Candidatus Scatousia</taxon>
    </lineage>
</organism>
<dbReference type="EMBL" id="JADIND010000110">
    <property type="protein sequence ID" value="MBO8430777.1"/>
    <property type="molecule type" value="Genomic_DNA"/>
</dbReference>